<sequence>MITNLVDYFEDIRKRNTFEWTNDAWIHQVLPGHCEMFFQTHIERHANLRGDLHGGVCISFADSFMGTSCFTLGKAVSTLEISGNYLKPVKSGSLLRGVANVEHNGKTTMVTTGRVYNEEGELVFMSKGTFFVLDVITLPDLPWQVIAEDNPDEV</sequence>
<keyword evidence="1" id="KW-0378">Hydrolase</keyword>
<keyword evidence="4" id="KW-1185">Reference proteome</keyword>
<dbReference type="Proteomes" id="UP000029628">
    <property type="component" value="Unassembled WGS sequence"/>
</dbReference>
<feature type="domain" description="Thioesterase" evidence="2">
    <location>
        <begin position="50"/>
        <end position="123"/>
    </location>
</feature>
<dbReference type="eggNOG" id="COG2050">
    <property type="taxonomic scope" value="Bacteria"/>
</dbReference>
<dbReference type="RefSeq" id="WP_038151500.1">
    <property type="nucleotide sequence ID" value="NZ_JRNT01000006.1"/>
</dbReference>
<reference evidence="3 4" key="1">
    <citation type="submission" date="2014-07" db="EMBL/GenBank/DDBJ databases">
        <authorList>
            <person name="McCorrison J."/>
            <person name="Sanka R."/>
            <person name="Torralba M."/>
            <person name="Gillis M."/>
            <person name="Haft D.H."/>
            <person name="Methe B."/>
            <person name="Sutton G."/>
            <person name="Nelson K.E."/>
        </authorList>
    </citation>
    <scope>NUCLEOTIDE SEQUENCE [LARGE SCALE GENOMIC DNA]</scope>
    <source>
        <strain evidence="3 4">DNF00314</strain>
    </source>
</reference>
<evidence type="ECO:0000313" key="4">
    <source>
        <dbReference type="Proteomes" id="UP000029628"/>
    </source>
</evidence>
<dbReference type="SUPFAM" id="SSF54637">
    <property type="entry name" value="Thioesterase/thiol ester dehydrase-isomerase"/>
    <property type="match status" value="1"/>
</dbReference>
<dbReference type="GO" id="GO:0016289">
    <property type="term" value="F:acyl-CoA hydrolase activity"/>
    <property type="evidence" value="ECO:0007669"/>
    <property type="project" value="UniProtKB-ARBA"/>
</dbReference>
<dbReference type="InterPro" id="IPR003736">
    <property type="entry name" value="PAAI_dom"/>
</dbReference>
<dbReference type="EMBL" id="JRNT01000006">
    <property type="protein sequence ID" value="KGF47937.1"/>
    <property type="molecule type" value="Genomic_DNA"/>
</dbReference>
<dbReference type="InterPro" id="IPR006683">
    <property type="entry name" value="Thioestr_dom"/>
</dbReference>
<dbReference type="InterPro" id="IPR029069">
    <property type="entry name" value="HotDog_dom_sf"/>
</dbReference>
<evidence type="ECO:0000256" key="1">
    <source>
        <dbReference type="ARBA" id="ARBA00022801"/>
    </source>
</evidence>
<gene>
    <name evidence="3" type="ORF">HMPREF0872_02275</name>
</gene>
<dbReference type="Pfam" id="PF03061">
    <property type="entry name" value="4HBT"/>
    <property type="match status" value="1"/>
</dbReference>
<protein>
    <recommendedName>
        <fullName evidence="2">Thioesterase domain-containing protein</fullName>
    </recommendedName>
</protein>
<proteinExistence type="predicted"/>
<evidence type="ECO:0000259" key="2">
    <source>
        <dbReference type="Pfam" id="PF03061"/>
    </source>
</evidence>
<dbReference type="Gene3D" id="3.10.129.10">
    <property type="entry name" value="Hotdog Thioesterase"/>
    <property type="match status" value="1"/>
</dbReference>
<dbReference type="CDD" id="cd03443">
    <property type="entry name" value="PaaI_thioesterase"/>
    <property type="match status" value="1"/>
</dbReference>
<evidence type="ECO:0000313" key="3">
    <source>
        <dbReference type="EMBL" id="KGF47937.1"/>
    </source>
</evidence>
<organism evidence="3 4">
    <name type="scientific">Veillonella montpellierensis DNF00314</name>
    <dbReference type="NCBI Taxonomy" id="1401067"/>
    <lineage>
        <taxon>Bacteria</taxon>
        <taxon>Bacillati</taxon>
        <taxon>Bacillota</taxon>
        <taxon>Negativicutes</taxon>
        <taxon>Veillonellales</taxon>
        <taxon>Veillonellaceae</taxon>
        <taxon>Veillonella</taxon>
    </lineage>
</organism>
<dbReference type="NCBIfam" id="TIGR00369">
    <property type="entry name" value="unchar_dom_1"/>
    <property type="match status" value="1"/>
</dbReference>
<accession>A0A096BYV9</accession>
<dbReference type="AlphaFoldDB" id="A0A096BYV9"/>
<comment type="caution">
    <text evidence="3">The sequence shown here is derived from an EMBL/GenBank/DDBJ whole genome shotgun (WGS) entry which is preliminary data.</text>
</comment>
<name>A0A096BYV9_9FIRM</name>